<comment type="caution">
    <text evidence="2">The sequence shown here is derived from an EMBL/GenBank/DDBJ whole genome shotgun (WGS) entry which is preliminary data.</text>
</comment>
<dbReference type="InterPro" id="IPR046088">
    <property type="entry name" value="DUF6106"/>
</dbReference>
<dbReference type="AlphaFoldDB" id="A0A949JZZ1"/>
<evidence type="ECO:0000313" key="3">
    <source>
        <dbReference type="Proteomes" id="UP000712157"/>
    </source>
</evidence>
<dbReference type="EMBL" id="JAHQCW010000033">
    <property type="protein sequence ID" value="MBU9738335.1"/>
    <property type="molecule type" value="Genomic_DNA"/>
</dbReference>
<accession>A0A949JZZ1</accession>
<name>A0A949JZZ1_9FIRM</name>
<dbReference type="RefSeq" id="WP_238722554.1">
    <property type="nucleotide sequence ID" value="NZ_JAHQCW010000033.1"/>
</dbReference>
<keyword evidence="3" id="KW-1185">Reference proteome</keyword>
<proteinExistence type="predicted"/>
<sequence>MSDLYFEHIVKRKTPTMLVVAKGVMLGITVAAFVMGVLAAPILLIAGVVLGIVDYFVFPRWDVEFEYLFVNGEMDVDKIMSKSKRKKMGSFELSRTELVAPYNSHDFDSYRNKQMKTLDFSSGIPDHKIYGMIVEGDQELLKILFEPNEKILQAMKSMAPRKVII</sequence>
<keyword evidence="1" id="KW-0812">Transmembrane</keyword>
<protein>
    <submittedName>
        <fullName evidence="2">Uncharacterized protein</fullName>
    </submittedName>
</protein>
<keyword evidence="1" id="KW-0472">Membrane</keyword>
<dbReference type="Pfam" id="PF19601">
    <property type="entry name" value="DUF6106"/>
    <property type="match status" value="1"/>
</dbReference>
<evidence type="ECO:0000313" key="2">
    <source>
        <dbReference type="EMBL" id="MBU9738335.1"/>
    </source>
</evidence>
<feature type="transmembrane region" description="Helical" evidence="1">
    <location>
        <begin position="24"/>
        <end position="57"/>
    </location>
</feature>
<dbReference type="Proteomes" id="UP000712157">
    <property type="component" value="Unassembled WGS sequence"/>
</dbReference>
<gene>
    <name evidence="2" type="ORF">KTH89_17465</name>
</gene>
<organism evidence="2 3">
    <name type="scientific">Diplocloster agilis</name>
    <dbReference type="NCBI Taxonomy" id="2850323"/>
    <lineage>
        <taxon>Bacteria</taxon>
        <taxon>Bacillati</taxon>
        <taxon>Bacillota</taxon>
        <taxon>Clostridia</taxon>
        <taxon>Lachnospirales</taxon>
        <taxon>Lachnospiraceae</taxon>
        <taxon>Diplocloster</taxon>
    </lineage>
</organism>
<evidence type="ECO:0000256" key="1">
    <source>
        <dbReference type="SAM" id="Phobius"/>
    </source>
</evidence>
<reference evidence="2" key="1">
    <citation type="submission" date="2021-06" db="EMBL/GenBank/DDBJ databases">
        <title>Description of novel taxa of the family Lachnospiraceae.</title>
        <authorList>
            <person name="Chaplin A.V."/>
            <person name="Sokolova S.R."/>
            <person name="Pikina A.P."/>
            <person name="Korzhanova M."/>
            <person name="Belova V."/>
            <person name="Korostin D."/>
            <person name="Efimov B.A."/>
        </authorList>
    </citation>
    <scope>NUCLEOTIDE SEQUENCE</scope>
    <source>
        <strain evidence="2">ASD5720</strain>
    </source>
</reference>
<keyword evidence="1" id="KW-1133">Transmembrane helix</keyword>